<dbReference type="NCBIfam" id="TIGR03655">
    <property type="entry name" value="anti_R_Lar"/>
    <property type="match status" value="1"/>
</dbReference>
<protein>
    <recommendedName>
        <fullName evidence="3">Restriction alleviation protein Lar</fullName>
    </recommendedName>
</protein>
<reference evidence="1 2" key="2">
    <citation type="journal article" date="2012" name="PLoS Genet.">
        <title>Viral evasion of a bacterial suicide system by RNA-based molecular mimicry enables infectious altruism.</title>
        <authorList>
            <person name="Blower T.R."/>
            <person name="Evans T.J."/>
            <person name="Przybilski R."/>
            <person name="Fineran P.C."/>
            <person name="Salmond G.P."/>
        </authorList>
    </citation>
    <scope>NUCLEOTIDE SEQUENCE [LARGE SCALE GENOMIC DNA]</scope>
</reference>
<organism evidence="1 2">
    <name type="scientific">Pectobacterium phage phiTE</name>
    <dbReference type="NCBI Taxonomy" id="1116482"/>
    <lineage>
        <taxon>Viruses</taxon>
        <taxon>Duplodnaviria</taxon>
        <taxon>Heunggongvirae</taxon>
        <taxon>Uroviricota</taxon>
        <taxon>Caudoviricetes</taxon>
        <taxon>Vequintavirinae</taxon>
        <taxon>Certrevirus</taxon>
        <taxon>Certrevirus phiTE</taxon>
    </lineage>
</organism>
<dbReference type="EMBL" id="JQ015307">
    <property type="protein sequence ID" value="AEZ66180.1"/>
    <property type="molecule type" value="Genomic_DNA"/>
</dbReference>
<sequence length="133" mass="15072">MTEIKSCPFCGNKADYWEDNQYSDRHVIECLNCGAHKRSEYGYDSVLKDWNRRFDVNGSEMIDTKVLRYRPTLTARVGYKGGGEYNDVRVWTGEVFDTSTEALVEANGMASEVQLIAGIQMTTEMPNAQPEQA</sequence>
<gene>
    <name evidence="1" type="ORF">phiTE_014</name>
</gene>
<dbReference type="OrthoDB" id="37627at10239"/>
<dbReference type="GeneID" id="14515209"/>
<evidence type="ECO:0008006" key="3">
    <source>
        <dbReference type="Google" id="ProtNLM"/>
    </source>
</evidence>
<proteinExistence type="predicted"/>
<dbReference type="Proteomes" id="UP000010999">
    <property type="component" value="Segment"/>
</dbReference>
<keyword evidence="2" id="KW-1185">Reference proteome</keyword>
<evidence type="ECO:0000313" key="2">
    <source>
        <dbReference type="Proteomes" id="UP000010999"/>
    </source>
</evidence>
<dbReference type="RefSeq" id="YP_007392476.1">
    <property type="nucleotide sequence ID" value="NC_020201.1"/>
</dbReference>
<name>K9L505_9CAUD</name>
<reference evidence="2" key="1">
    <citation type="submission" date="2011-11" db="EMBL/GenBank/DDBJ databases">
        <title>Escape from toxin-antitoxin mediated abortive infection can occur by recombination within a generalized transducing phage of Pectobacterium atrosepticum.</title>
        <authorList>
            <person name="Blower T.R."/>
            <person name="Evans T.J."/>
            <person name="Przybilski R."/>
            <person name="Fineran P.C."/>
            <person name="Salmond G.P.C."/>
        </authorList>
    </citation>
    <scope>NUCLEOTIDE SEQUENCE [LARGE SCALE GENOMIC DNA]</scope>
</reference>
<evidence type="ECO:0000313" key="1">
    <source>
        <dbReference type="EMBL" id="AEZ66180.1"/>
    </source>
</evidence>
<accession>K9L505</accession>
<dbReference type="InterPro" id="IPR019908">
    <property type="entry name" value="Toxin_RalR"/>
</dbReference>
<dbReference type="KEGG" id="vg:14515209"/>
<dbReference type="Pfam" id="PF14354">
    <property type="entry name" value="Lar_restr_allev"/>
    <property type="match status" value="1"/>
</dbReference>